<feature type="transmembrane region" description="Helical" evidence="11">
    <location>
        <begin position="33"/>
        <end position="52"/>
    </location>
</feature>
<dbReference type="EMBL" id="CP054140">
    <property type="protein sequence ID" value="QQG65246.1"/>
    <property type="molecule type" value="Genomic_DNA"/>
</dbReference>
<protein>
    <submittedName>
        <fullName evidence="13">M48 family metalloprotease</fullName>
    </submittedName>
</protein>
<reference evidence="13 14" key="1">
    <citation type="submission" date="2020-05" db="EMBL/GenBank/DDBJ databases">
        <title>Complete genome of Desulfobulbus oligotrophicus.</title>
        <authorList>
            <person name="Podar M."/>
        </authorList>
    </citation>
    <scope>NUCLEOTIDE SEQUENCE [LARGE SCALE GENOMIC DNA]</scope>
    <source>
        <strain evidence="13 14">Prop6</strain>
    </source>
</reference>
<keyword evidence="7" id="KW-0862">Zinc</keyword>
<keyword evidence="10 11" id="KW-0472">Membrane</keyword>
<feature type="transmembrane region" description="Helical" evidence="11">
    <location>
        <begin position="287"/>
        <end position="312"/>
    </location>
</feature>
<evidence type="ECO:0000313" key="13">
    <source>
        <dbReference type="EMBL" id="QQG65246.1"/>
    </source>
</evidence>
<feature type="transmembrane region" description="Helical" evidence="11">
    <location>
        <begin position="332"/>
        <end position="353"/>
    </location>
</feature>
<feature type="transmembrane region" description="Helical" evidence="11">
    <location>
        <begin position="139"/>
        <end position="159"/>
    </location>
</feature>
<keyword evidence="2" id="KW-1003">Cell membrane</keyword>
<dbReference type="GO" id="GO:0006508">
    <property type="term" value="P:proteolysis"/>
    <property type="evidence" value="ECO:0007669"/>
    <property type="project" value="UniProtKB-KW"/>
</dbReference>
<dbReference type="Gene3D" id="1.25.40.10">
    <property type="entry name" value="Tetratricopeptide repeat domain"/>
    <property type="match status" value="1"/>
</dbReference>
<dbReference type="InterPro" id="IPR001915">
    <property type="entry name" value="Peptidase_M48"/>
</dbReference>
<evidence type="ECO:0000256" key="9">
    <source>
        <dbReference type="ARBA" id="ARBA00023049"/>
    </source>
</evidence>
<keyword evidence="8 11" id="KW-1133">Transmembrane helix</keyword>
<dbReference type="PANTHER" id="PTHR43221">
    <property type="entry name" value="PROTEASE HTPX"/>
    <property type="match status" value="1"/>
</dbReference>
<dbReference type="RefSeq" id="WP_199264068.1">
    <property type="nucleotide sequence ID" value="NZ_CP054140.1"/>
</dbReference>
<keyword evidence="4 11" id="KW-0812">Transmembrane</keyword>
<evidence type="ECO:0000256" key="3">
    <source>
        <dbReference type="ARBA" id="ARBA00022670"/>
    </source>
</evidence>
<comment type="cofactor">
    <cofactor evidence="1">
        <name>Zn(2+)</name>
        <dbReference type="ChEBI" id="CHEBI:29105"/>
    </cofactor>
</comment>
<dbReference type="InterPro" id="IPR011990">
    <property type="entry name" value="TPR-like_helical_dom_sf"/>
</dbReference>
<keyword evidence="14" id="KW-1185">Reference proteome</keyword>
<evidence type="ECO:0000256" key="7">
    <source>
        <dbReference type="ARBA" id="ARBA00022833"/>
    </source>
</evidence>
<evidence type="ECO:0000256" key="1">
    <source>
        <dbReference type="ARBA" id="ARBA00001947"/>
    </source>
</evidence>
<evidence type="ECO:0000259" key="12">
    <source>
        <dbReference type="Pfam" id="PF01435"/>
    </source>
</evidence>
<evidence type="ECO:0000256" key="11">
    <source>
        <dbReference type="SAM" id="Phobius"/>
    </source>
</evidence>
<dbReference type="Proteomes" id="UP000596092">
    <property type="component" value="Chromosome"/>
</dbReference>
<feature type="transmembrane region" description="Helical" evidence="11">
    <location>
        <begin position="179"/>
        <end position="200"/>
    </location>
</feature>
<keyword evidence="5" id="KW-0479">Metal-binding</keyword>
<feature type="transmembrane region" description="Helical" evidence="11">
    <location>
        <begin position="94"/>
        <end position="118"/>
    </location>
</feature>
<keyword evidence="3 13" id="KW-0645">Protease</keyword>
<sequence length="601" mass="68329">MIYNNLFYFLVVIFTVSTNSAAAQPSFSVLWTLVLMVAIAWAYTQAASRLFAKTGVSSSGYFSAEKRLSILAVAIFVAWVYLLDLKYYLEPLSFAGRLPVLVDIAGLGCFFLLMALMWRAARPRYQQIFQRQYTTMGFIWSNCKVNLPIVLPWLVLSLVFDGLQMLPFPELTEMFRSPWADLIFFVTFVIFLMLAFPPLVKVLWGCRPLPVGPLNDRLNAFSSRLGFSADIYLWPLFEGQVLTAAILGVVPKLRYLLITPALLEALTADELNSVLAHEIGHVKHRHLLLYMALFLGFSLFAGAVVKHLPYLVLSSEVFYQLLAHIPAAPENVLGVAVAGPLLLLMLFYFRFVFGYFIRHFERQADAYVFQAMGTGWPLISAFEKIALLSGGNKEEKNWHHFGIGERIDFLQRSEHDRSLISRHAHKLHVALVVYGTVLAMAIMGLQQVDSSKLAKGYETRYAEAVLLQKARQEPENSLWLLYLGDFLQSRQLEQRAIHTYEEALKVTPMSAELNNNLAWLLLTAQDHALRNPRQALTLARTAALIKEHGYILDTLATASWANGLLEEAVSVQMKAIRLDPENRVYYQKQLERFRTQRYQEQ</sequence>
<dbReference type="Pfam" id="PF01435">
    <property type="entry name" value="Peptidase_M48"/>
    <property type="match status" value="1"/>
</dbReference>
<evidence type="ECO:0000313" key="14">
    <source>
        <dbReference type="Proteomes" id="UP000596092"/>
    </source>
</evidence>
<dbReference type="SUPFAM" id="SSF48452">
    <property type="entry name" value="TPR-like"/>
    <property type="match status" value="1"/>
</dbReference>
<evidence type="ECO:0000256" key="6">
    <source>
        <dbReference type="ARBA" id="ARBA00022801"/>
    </source>
</evidence>
<dbReference type="CDD" id="cd07345">
    <property type="entry name" value="M48A_Ste24p-like"/>
    <property type="match status" value="1"/>
</dbReference>
<evidence type="ECO:0000256" key="10">
    <source>
        <dbReference type="ARBA" id="ARBA00023136"/>
    </source>
</evidence>
<dbReference type="Gene3D" id="3.30.2010.10">
    <property type="entry name" value="Metalloproteases ('zincins'), catalytic domain"/>
    <property type="match status" value="1"/>
</dbReference>
<dbReference type="GO" id="GO:0046872">
    <property type="term" value="F:metal ion binding"/>
    <property type="evidence" value="ECO:0007669"/>
    <property type="project" value="UniProtKB-KW"/>
</dbReference>
<dbReference type="PANTHER" id="PTHR43221:SF2">
    <property type="entry name" value="PROTEASE HTPX HOMOLOG"/>
    <property type="match status" value="1"/>
</dbReference>
<organism evidence="13 14">
    <name type="scientific">Desulfobulbus oligotrophicus</name>
    <dbReference type="NCBI Taxonomy" id="1909699"/>
    <lineage>
        <taxon>Bacteria</taxon>
        <taxon>Pseudomonadati</taxon>
        <taxon>Thermodesulfobacteriota</taxon>
        <taxon>Desulfobulbia</taxon>
        <taxon>Desulfobulbales</taxon>
        <taxon>Desulfobulbaceae</taxon>
        <taxon>Desulfobulbus</taxon>
    </lineage>
</organism>
<feature type="transmembrane region" description="Helical" evidence="11">
    <location>
        <begin position="427"/>
        <end position="445"/>
    </location>
</feature>
<dbReference type="GO" id="GO:0004222">
    <property type="term" value="F:metalloendopeptidase activity"/>
    <property type="evidence" value="ECO:0007669"/>
    <property type="project" value="InterPro"/>
</dbReference>
<name>A0A7T5VCG5_9BACT</name>
<keyword evidence="6" id="KW-0378">Hydrolase</keyword>
<evidence type="ECO:0000256" key="4">
    <source>
        <dbReference type="ARBA" id="ARBA00022692"/>
    </source>
</evidence>
<evidence type="ECO:0000256" key="8">
    <source>
        <dbReference type="ARBA" id="ARBA00022989"/>
    </source>
</evidence>
<gene>
    <name evidence="13" type="ORF">HP555_04895</name>
</gene>
<evidence type="ECO:0000256" key="2">
    <source>
        <dbReference type="ARBA" id="ARBA00022475"/>
    </source>
</evidence>
<feature type="transmembrane region" description="Helical" evidence="11">
    <location>
        <begin position="64"/>
        <end position="82"/>
    </location>
</feature>
<dbReference type="AlphaFoldDB" id="A0A7T5VCG5"/>
<accession>A0A7T5VCG5</accession>
<keyword evidence="9 13" id="KW-0482">Metalloprotease</keyword>
<dbReference type="KEGG" id="dog:HP555_04895"/>
<dbReference type="InterPro" id="IPR050083">
    <property type="entry name" value="HtpX_protease"/>
</dbReference>
<proteinExistence type="predicted"/>
<feature type="domain" description="Peptidase M48" evidence="12">
    <location>
        <begin position="241"/>
        <end position="396"/>
    </location>
</feature>
<evidence type="ECO:0000256" key="5">
    <source>
        <dbReference type="ARBA" id="ARBA00022723"/>
    </source>
</evidence>